<dbReference type="InterPro" id="IPR005064">
    <property type="entry name" value="BUG"/>
</dbReference>
<gene>
    <name evidence="3" type="ORF">C4E15_25085</name>
</gene>
<dbReference type="InterPro" id="IPR042100">
    <property type="entry name" value="Bug_dom1"/>
</dbReference>
<evidence type="ECO:0000313" key="3">
    <source>
        <dbReference type="EMBL" id="PPA73604.1"/>
    </source>
</evidence>
<organism evidence="3 4">
    <name type="scientific">Achromobacter spanius</name>
    <dbReference type="NCBI Taxonomy" id="217203"/>
    <lineage>
        <taxon>Bacteria</taxon>
        <taxon>Pseudomonadati</taxon>
        <taxon>Pseudomonadota</taxon>
        <taxon>Betaproteobacteria</taxon>
        <taxon>Burkholderiales</taxon>
        <taxon>Alcaligenaceae</taxon>
        <taxon>Achromobacter</taxon>
    </lineage>
</organism>
<feature type="signal peptide" evidence="2">
    <location>
        <begin position="1"/>
        <end position="29"/>
    </location>
</feature>
<dbReference type="SUPFAM" id="SSF53850">
    <property type="entry name" value="Periplasmic binding protein-like II"/>
    <property type="match status" value="1"/>
</dbReference>
<dbReference type="Gene3D" id="3.40.190.10">
    <property type="entry name" value="Periplasmic binding protein-like II"/>
    <property type="match status" value="1"/>
</dbReference>
<comment type="caution">
    <text evidence="3">The sequence shown here is derived from an EMBL/GenBank/DDBJ whole genome shotgun (WGS) entry which is preliminary data.</text>
</comment>
<dbReference type="Pfam" id="PF03401">
    <property type="entry name" value="TctC"/>
    <property type="match status" value="1"/>
</dbReference>
<dbReference type="PANTHER" id="PTHR42928">
    <property type="entry name" value="TRICARBOXYLATE-BINDING PROTEIN"/>
    <property type="match status" value="1"/>
</dbReference>
<accession>A0A2S5GKY9</accession>
<reference evidence="3 4" key="1">
    <citation type="submission" date="2018-02" db="EMBL/GenBank/DDBJ databases">
        <title>Draft Genome of Achromobacter spanius stain 6.</title>
        <authorList>
            <person name="Gunasekera T.S."/>
            <person name="Radwan O."/>
            <person name="Ruiz O.N."/>
        </authorList>
    </citation>
    <scope>NUCLEOTIDE SEQUENCE [LARGE SCALE GENOMIC DNA]</scope>
    <source>
        <strain evidence="3 4">6</strain>
    </source>
</reference>
<evidence type="ECO:0000256" key="1">
    <source>
        <dbReference type="ARBA" id="ARBA00006987"/>
    </source>
</evidence>
<proteinExistence type="inferred from homology"/>
<dbReference type="EMBL" id="PREU01000014">
    <property type="protein sequence ID" value="PPA73604.1"/>
    <property type="molecule type" value="Genomic_DNA"/>
</dbReference>
<evidence type="ECO:0000256" key="2">
    <source>
        <dbReference type="SAM" id="SignalP"/>
    </source>
</evidence>
<dbReference type="Gene3D" id="3.40.190.150">
    <property type="entry name" value="Bordetella uptake gene, domain 1"/>
    <property type="match status" value="1"/>
</dbReference>
<keyword evidence="2" id="KW-0732">Signal</keyword>
<sequence length="327" mass="35043">MLHFFRRARVRAALSAALIAGAWLAPVQAQTWPDKPVTIIIPFPAGGSIDAVMRAISPQLSERLGQTVVIENVGGASGAIGAGRVAQAKPDGTTLLAGSINDVVLQPLVNRNLRYATDSFDPVSLVFTSPLILVARKDLPQSNIDQVVQALRAAPESLSYGSPGQGTFQQVVVEDLQRRTDTKMLHVPYKGASPLVNDLLGGQIDMAVMAPPTALPHLQQGRIKSLGVISRQRLAAYPDLATINESQTVKGMEMVGWVGVLAPKGVPPERLQRVRDALAAVMDKPEVRERVLAMGMESATAYDKASFDARIRDDVTALRALNLPTQP</sequence>
<protein>
    <submittedName>
        <fullName evidence="3">Tripartite tricarboxylate transporter substrate binding protein</fullName>
    </submittedName>
</protein>
<dbReference type="RefSeq" id="WP_046807791.1">
    <property type="nucleotide sequence ID" value="NZ_PREU01000014.1"/>
</dbReference>
<dbReference type="Proteomes" id="UP000239990">
    <property type="component" value="Unassembled WGS sequence"/>
</dbReference>
<evidence type="ECO:0000313" key="4">
    <source>
        <dbReference type="Proteomes" id="UP000239990"/>
    </source>
</evidence>
<name>A0A2S5GKY9_9BURK</name>
<dbReference type="AlphaFoldDB" id="A0A2S5GKY9"/>
<feature type="chain" id="PRO_5015751528" evidence="2">
    <location>
        <begin position="30"/>
        <end position="327"/>
    </location>
</feature>
<dbReference type="PIRSF" id="PIRSF017082">
    <property type="entry name" value="YflP"/>
    <property type="match status" value="1"/>
</dbReference>
<dbReference type="CDD" id="cd07012">
    <property type="entry name" value="PBP2_Bug_TTT"/>
    <property type="match status" value="1"/>
</dbReference>
<dbReference type="PANTHER" id="PTHR42928:SF5">
    <property type="entry name" value="BLR1237 PROTEIN"/>
    <property type="match status" value="1"/>
</dbReference>
<comment type="similarity">
    <text evidence="1">Belongs to the UPF0065 (bug) family.</text>
</comment>
<dbReference type="OrthoDB" id="8678477at2"/>